<dbReference type="STRING" id="1081108.A0A168HFU1"/>
<keyword evidence="3" id="KW-1185">Reference proteome</keyword>
<dbReference type="Pfam" id="PF00583">
    <property type="entry name" value="Acetyltransf_1"/>
    <property type="match status" value="1"/>
</dbReference>
<feature type="domain" description="N-acetyltransferase" evidence="1">
    <location>
        <begin position="14"/>
        <end position="198"/>
    </location>
</feature>
<dbReference type="Gene3D" id="3.40.630.30">
    <property type="match status" value="1"/>
</dbReference>
<dbReference type="EMBL" id="AZHF01000003">
    <property type="protein sequence ID" value="OAA77719.1"/>
    <property type="molecule type" value="Genomic_DNA"/>
</dbReference>
<reference evidence="2 3" key="1">
    <citation type="journal article" date="2016" name="Genome Biol. Evol.">
        <title>Divergent and convergent evolution of fungal pathogenicity.</title>
        <authorList>
            <person name="Shang Y."/>
            <person name="Xiao G."/>
            <person name="Zheng P."/>
            <person name="Cen K."/>
            <person name="Zhan S."/>
            <person name="Wang C."/>
        </authorList>
    </citation>
    <scope>NUCLEOTIDE SEQUENCE [LARGE SCALE GENOMIC DNA]</scope>
    <source>
        <strain evidence="2 3">RCEF 1005</strain>
    </source>
</reference>
<protein>
    <submittedName>
        <fullName evidence="2">Acyl-CoA N-acyltransferase</fullName>
    </submittedName>
</protein>
<name>A0A168HFU1_CORDF</name>
<sequence length="202" mass="21683">MNQARGQKALAGQLSYRVATVDDAALLQRMIQDSFRHPDGWTGAASGIMSRYSISLERVIEKISKLGSTFIIVAEAGDGGAPAVACFQVYQKSATLIRFATFAVDVQHQGRGLARAVMQLAEDYCRQILGATTMQLNTLSSRPGLLAWYRQRCGYHETGVREPFSVTASFGGGGGGAASEGEAVPEDLCFIVMEKELQAAGR</sequence>
<dbReference type="PROSITE" id="PS51186">
    <property type="entry name" value="GNAT"/>
    <property type="match status" value="1"/>
</dbReference>
<organism evidence="2 3">
    <name type="scientific">Akanthomyces lecanii RCEF 1005</name>
    <dbReference type="NCBI Taxonomy" id="1081108"/>
    <lineage>
        <taxon>Eukaryota</taxon>
        <taxon>Fungi</taxon>
        <taxon>Dikarya</taxon>
        <taxon>Ascomycota</taxon>
        <taxon>Pezizomycotina</taxon>
        <taxon>Sordariomycetes</taxon>
        <taxon>Hypocreomycetidae</taxon>
        <taxon>Hypocreales</taxon>
        <taxon>Cordycipitaceae</taxon>
        <taxon>Akanthomyces</taxon>
        <taxon>Cordyceps confragosa</taxon>
    </lineage>
</organism>
<dbReference type="SUPFAM" id="SSF55729">
    <property type="entry name" value="Acyl-CoA N-acyltransferases (Nat)"/>
    <property type="match status" value="1"/>
</dbReference>
<evidence type="ECO:0000259" key="1">
    <source>
        <dbReference type="PROSITE" id="PS51186"/>
    </source>
</evidence>
<dbReference type="InterPro" id="IPR016181">
    <property type="entry name" value="Acyl_CoA_acyltransferase"/>
</dbReference>
<dbReference type="AlphaFoldDB" id="A0A168HFU1"/>
<evidence type="ECO:0000313" key="3">
    <source>
        <dbReference type="Proteomes" id="UP000076881"/>
    </source>
</evidence>
<comment type="caution">
    <text evidence="2">The sequence shown here is derived from an EMBL/GenBank/DDBJ whole genome shotgun (WGS) entry which is preliminary data.</text>
</comment>
<evidence type="ECO:0000313" key="2">
    <source>
        <dbReference type="EMBL" id="OAA77719.1"/>
    </source>
</evidence>
<dbReference type="Proteomes" id="UP000076881">
    <property type="component" value="Unassembled WGS sequence"/>
</dbReference>
<dbReference type="CDD" id="cd04301">
    <property type="entry name" value="NAT_SF"/>
    <property type="match status" value="1"/>
</dbReference>
<accession>A0A168HFU1</accession>
<dbReference type="InterPro" id="IPR000182">
    <property type="entry name" value="GNAT_dom"/>
</dbReference>
<keyword evidence="2" id="KW-0808">Transferase</keyword>
<gene>
    <name evidence="2" type="ORF">LEL_04542</name>
</gene>
<keyword evidence="2" id="KW-0012">Acyltransferase</keyword>
<dbReference type="OrthoDB" id="5689at2759"/>
<dbReference type="GO" id="GO:0016747">
    <property type="term" value="F:acyltransferase activity, transferring groups other than amino-acyl groups"/>
    <property type="evidence" value="ECO:0007669"/>
    <property type="project" value="InterPro"/>
</dbReference>
<proteinExistence type="predicted"/>